<accession>A0A1X7URQ8</accession>
<name>A0A1X7URQ8_AMPQE</name>
<dbReference type="EnsemblMetazoa" id="Aqu2.1.30072_001">
    <property type="protein sequence ID" value="Aqu2.1.30072_001"/>
    <property type="gene ID" value="Aqu2.1.30072"/>
</dbReference>
<sequence length="59" mass="6317">MAPVEIPTVLRNSLITSRAAIIHVGPKTSTRAVFKAEASFVALGDFFSIFIQNVIANEG</sequence>
<proteinExistence type="predicted"/>
<reference evidence="1" key="1">
    <citation type="submission" date="2017-05" db="UniProtKB">
        <authorList>
            <consortium name="EnsemblMetazoa"/>
        </authorList>
    </citation>
    <scope>IDENTIFICATION</scope>
</reference>
<evidence type="ECO:0000313" key="1">
    <source>
        <dbReference type="EnsemblMetazoa" id="Aqu2.1.30072_001"/>
    </source>
</evidence>
<dbReference type="AlphaFoldDB" id="A0A1X7URQ8"/>
<protein>
    <submittedName>
        <fullName evidence="1">Uncharacterized protein</fullName>
    </submittedName>
</protein>
<dbReference type="InParanoid" id="A0A1X7URQ8"/>
<organism evidence="1">
    <name type="scientific">Amphimedon queenslandica</name>
    <name type="common">Sponge</name>
    <dbReference type="NCBI Taxonomy" id="400682"/>
    <lineage>
        <taxon>Eukaryota</taxon>
        <taxon>Metazoa</taxon>
        <taxon>Porifera</taxon>
        <taxon>Demospongiae</taxon>
        <taxon>Heteroscleromorpha</taxon>
        <taxon>Haplosclerida</taxon>
        <taxon>Niphatidae</taxon>
        <taxon>Amphimedon</taxon>
    </lineage>
</organism>